<evidence type="ECO:0000256" key="5">
    <source>
        <dbReference type="ARBA" id="ARBA00022734"/>
    </source>
</evidence>
<dbReference type="EMBL" id="CP021112">
    <property type="protein sequence ID" value="ARP99207.1"/>
    <property type="molecule type" value="Genomic_DNA"/>
</dbReference>
<dbReference type="OrthoDB" id="8256082at2"/>
<keyword evidence="4" id="KW-0472">Membrane</keyword>
<dbReference type="AlphaFoldDB" id="A0A1W6ZPN8"/>
<dbReference type="InterPro" id="IPR012413">
    <property type="entry name" value="BA14K"/>
</dbReference>
<evidence type="ECO:0000256" key="3">
    <source>
        <dbReference type="ARBA" id="ARBA00020552"/>
    </source>
</evidence>
<evidence type="ECO:0000313" key="7">
    <source>
        <dbReference type="EMBL" id="ARP99207.1"/>
    </source>
</evidence>
<accession>A0A1W6ZPN8</accession>
<dbReference type="RefSeq" id="WP_086087613.1">
    <property type="nucleotide sequence ID" value="NZ_CP021112.1"/>
</dbReference>
<keyword evidence="4" id="KW-1003">Cell membrane</keyword>
<name>A0A1W6ZPN8_9HYPH</name>
<dbReference type="Pfam" id="PF07886">
    <property type="entry name" value="BA14K"/>
    <property type="match status" value="1"/>
</dbReference>
<evidence type="ECO:0000256" key="1">
    <source>
        <dbReference type="ARBA" id="ARBA00004167"/>
    </source>
</evidence>
<organism evidence="7 8">
    <name type="scientific">Pseudorhodoplanes sinuspersici</name>
    <dbReference type="NCBI Taxonomy" id="1235591"/>
    <lineage>
        <taxon>Bacteria</taxon>
        <taxon>Pseudomonadati</taxon>
        <taxon>Pseudomonadota</taxon>
        <taxon>Alphaproteobacteria</taxon>
        <taxon>Hyphomicrobiales</taxon>
        <taxon>Pseudorhodoplanes</taxon>
    </lineage>
</organism>
<protein>
    <recommendedName>
        <fullName evidence="3">Lectin-like protein BA14k</fullName>
    </recommendedName>
</protein>
<comment type="function">
    <text evidence="6">Has immunoglobulin-binding and hemagglutination properties, and can bind to mannose. Essential for virulence. May be involved in LPS biosynthesis or polysaccharide transport.</text>
</comment>
<dbReference type="STRING" id="1235591.CAK95_08990"/>
<dbReference type="GO" id="GO:0016020">
    <property type="term" value="C:membrane"/>
    <property type="evidence" value="ECO:0007669"/>
    <property type="project" value="UniProtKB-SubCell"/>
</dbReference>
<dbReference type="GO" id="GO:0030246">
    <property type="term" value="F:carbohydrate binding"/>
    <property type="evidence" value="ECO:0007669"/>
    <property type="project" value="UniProtKB-KW"/>
</dbReference>
<dbReference type="Proteomes" id="UP000194137">
    <property type="component" value="Chromosome"/>
</dbReference>
<proteinExistence type="inferred from homology"/>
<evidence type="ECO:0000256" key="2">
    <source>
        <dbReference type="ARBA" id="ARBA00010270"/>
    </source>
</evidence>
<evidence type="ECO:0000256" key="4">
    <source>
        <dbReference type="ARBA" id="ARBA00022475"/>
    </source>
</evidence>
<evidence type="ECO:0000313" key="8">
    <source>
        <dbReference type="Proteomes" id="UP000194137"/>
    </source>
</evidence>
<keyword evidence="8" id="KW-1185">Reference proteome</keyword>
<gene>
    <name evidence="7" type="ORF">CAK95_08990</name>
</gene>
<comment type="subcellular location">
    <subcellularLocation>
        <location evidence="1">Membrane</location>
        <topology evidence="1">Single-pass membrane protein</topology>
    </subcellularLocation>
</comment>
<reference evidence="7 8" key="1">
    <citation type="submission" date="2017-05" db="EMBL/GenBank/DDBJ databases">
        <title>Full genome sequence of Pseudorhodoplanes sinuspersici.</title>
        <authorList>
            <person name="Dastgheib S.M.M."/>
            <person name="Shavandi M."/>
            <person name="Tirandaz H."/>
        </authorList>
    </citation>
    <scope>NUCLEOTIDE SEQUENCE [LARGE SCALE GENOMIC DNA]</scope>
    <source>
        <strain evidence="7 8">RIPI110</strain>
    </source>
</reference>
<sequence length="143" mass="14872">MTVLKSLTLSALAVAGALAVSPASAAPVMRGIAPAASTQNEMVQHVQWRRHGYYGGRRGYYYGGPRYYRRNNSGAVAAGVLGGLAVGAMIGAAAASAPPPPAYAPAPVYGGNDWLAYCSSKYRSFDPASGTYLGYDGLRHPCQ</sequence>
<evidence type="ECO:0000256" key="6">
    <source>
        <dbReference type="ARBA" id="ARBA00025321"/>
    </source>
</evidence>
<keyword evidence="5" id="KW-0430">Lectin</keyword>
<comment type="similarity">
    <text evidence="2">Belongs to the BA14k family.</text>
</comment>
<dbReference type="KEGG" id="psin:CAK95_08990"/>